<dbReference type="RefSeq" id="WP_159483988.1">
    <property type="nucleotide sequence ID" value="NZ_BLIP01000001.1"/>
</dbReference>
<sequence length="742" mass="77412">MAIPGNLLSATTEAVDPNASGWTAKLNCTLSLGSGGRNGDGCLTVRSVAAGEMQARTVSSYAVVPGTVYATFADTSGTVAERIGIRWLTTTGAEISVTWSLTTAAASAAWHRVGVAGVAPVGAVRAQVLLSSTPAAGSVPHFWENIYLGYARHTLGNLLTANSETSEVDTSGWGVETNATIGRTVPAITWAVDAYPVGGHMLTVTAVANGNVAILGTERPVVTPGAEYLAYTYLSPPTAAITSWIEIRFYDAGGTQLAATRGPLAAPSTGYFRQRVSAVAPVGAASCAVAAGMDSATTGQVMRLDNTVVTVAPKARAGSITTYEASSLEQGVGGWSITSGAATVARSTPWGAYAVDGNYSLTISSATATTSTLRSARFPLTPGAGLNWRAEWASQVTAGGWTATRGVRWYDAANNSISLDATTSATVPTSGWWMLTTDVVAPANATQAAIEWTLTATSTSSALRMDVASLWPALPLAAVTANPDTASVTLTLRELTVGYLLTVYRIGQDGARTLVRGPSGLLDKAVIGGDLLVIEDYEAPLGVPVTYAVEIYTAAGVLSNTRSAGPVIIDAGDPNEAWLKDPGQPQRNLKVLVERAPDWSRPIQQSSYQVKGRRNAVVLSGRRGGLEGDLSVWTRDDDERAALHWLLDTGDVLLWQAAPGMGVADMYVNVGSVDEGRVSGYAPELWRTWKLPLTQADMPTSTGVGGSAGRTWQDVLSSFTTGTDVLAAYETGEDLLLDQRRG</sequence>
<evidence type="ECO:0000313" key="2">
    <source>
        <dbReference type="EMBL" id="WAT94865.1"/>
    </source>
</evidence>
<evidence type="ECO:0000313" key="3">
    <source>
        <dbReference type="Proteomes" id="UP000429552"/>
    </source>
</evidence>
<reference evidence="1 3" key="1">
    <citation type="submission" date="2019-12" db="EMBL/GenBank/DDBJ databases">
        <title>Whole genome shotgun sequence of Streptomyces libani subsp. libani NBRC 13452.</title>
        <authorList>
            <person name="Ichikawa N."/>
            <person name="Kimura A."/>
            <person name="Kitahashi Y."/>
            <person name="Komaki H."/>
            <person name="Tamura T."/>
        </authorList>
    </citation>
    <scope>NUCLEOTIDE SEQUENCE [LARGE SCALE GENOMIC DNA]</scope>
    <source>
        <strain evidence="1 3">NBRC 13452</strain>
    </source>
</reference>
<organism evidence="1 3">
    <name type="scientific">Streptomyces nigrescens</name>
    <dbReference type="NCBI Taxonomy" id="1920"/>
    <lineage>
        <taxon>Bacteria</taxon>
        <taxon>Bacillati</taxon>
        <taxon>Actinomycetota</taxon>
        <taxon>Actinomycetes</taxon>
        <taxon>Kitasatosporales</taxon>
        <taxon>Streptomycetaceae</taxon>
        <taxon>Streptomyces</taxon>
    </lineage>
</organism>
<evidence type="ECO:0000313" key="1">
    <source>
        <dbReference type="EMBL" id="GFE20011.1"/>
    </source>
</evidence>
<reference evidence="2 4" key="2">
    <citation type="submission" date="2022-12" db="EMBL/GenBank/DDBJ databases">
        <authorList>
            <person name="Ruckert C."/>
            <person name="Busche T."/>
            <person name="Kalinowski J."/>
            <person name="Wittmann C."/>
        </authorList>
    </citation>
    <scope>NUCLEOTIDE SEQUENCE [LARGE SCALE GENOMIC DNA]</scope>
    <source>
        <strain evidence="2 4">DSM 40555</strain>
    </source>
</reference>
<dbReference type="Proteomes" id="UP001210609">
    <property type="component" value="Chromosome"/>
</dbReference>
<gene>
    <name evidence="1" type="ORF">Sliba_04640</name>
    <name evidence="2" type="ORF">STRLI_000537</name>
</gene>
<dbReference type="EMBL" id="CP114202">
    <property type="protein sequence ID" value="WAT94865.1"/>
    <property type="molecule type" value="Genomic_DNA"/>
</dbReference>
<proteinExistence type="predicted"/>
<dbReference type="EMBL" id="BLIP01000001">
    <property type="protein sequence ID" value="GFE20011.1"/>
    <property type="molecule type" value="Genomic_DNA"/>
</dbReference>
<keyword evidence="4" id="KW-1185">Reference proteome</keyword>
<accession>A0A640TC13</accession>
<name>A0A640TC13_STRNI</name>
<dbReference type="Proteomes" id="UP000429552">
    <property type="component" value="Unassembled WGS sequence"/>
</dbReference>
<protein>
    <submittedName>
        <fullName evidence="1">Uncharacterized protein</fullName>
    </submittedName>
</protein>
<evidence type="ECO:0000313" key="4">
    <source>
        <dbReference type="Proteomes" id="UP001210609"/>
    </source>
</evidence>
<dbReference type="AlphaFoldDB" id="A0A640TC13"/>